<dbReference type="Gene3D" id="3.40.640.10">
    <property type="entry name" value="Type I PLP-dependent aspartate aminotransferase-like (Major domain)"/>
    <property type="match status" value="1"/>
</dbReference>
<dbReference type="SUPFAM" id="SSF53383">
    <property type="entry name" value="PLP-dependent transferases"/>
    <property type="match status" value="1"/>
</dbReference>
<dbReference type="GO" id="GO:0004372">
    <property type="term" value="F:glycine hydroxymethyltransferase activity"/>
    <property type="evidence" value="ECO:0007669"/>
    <property type="project" value="UniProtKB-EC"/>
</dbReference>
<organism evidence="11 12">
    <name type="scientific">Mycoemilia scoparia</name>
    <dbReference type="NCBI Taxonomy" id="417184"/>
    <lineage>
        <taxon>Eukaryota</taxon>
        <taxon>Fungi</taxon>
        <taxon>Fungi incertae sedis</taxon>
        <taxon>Zoopagomycota</taxon>
        <taxon>Kickxellomycotina</taxon>
        <taxon>Kickxellomycetes</taxon>
        <taxon>Kickxellales</taxon>
        <taxon>Kickxellaceae</taxon>
        <taxon>Mycoemilia</taxon>
    </lineage>
</organism>
<dbReference type="CDD" id="cd00378">
    <property type="entry name" value="SHMT"/>
    <property type="match status" value="1"/>
</dbReference>
<evidence type="ECO:0000256" key="4">
    <source>
        <dbReference type="ARBA" id="ARBA00006376"/>
    </source>
</evidence>
<comment type="pathway">
    <text evidence="3 9">One-carbon metabolism; tetrahydrofolate interconversion.</text>
</comment>
<feature type="modified residue" description="N6-(pyridoxal phosphate)lysine" evidence="8">
    <location>
        <position position="270"/>
    </location>
</feature>
<reference evidence="11" key="1">
    <citation type="submission" date="2022-07" db="EMBL/GenBank/DDBJ databases">
        <title>Phylogenomic reconstructions and comparative analyses of Kickxellomycotina fungi.</title>
        <authorList>
            <person name="Reynolds N.K."/>
            <person name="Stajich J.E."/>
            <person name="Barry K."/>
            <person name="Grigoriev I.V."/>
            <person name="Crous P."/>
            <person name="Smith M.E."/>
        </authorList>
    </citation>
    <scope>NUCLEOTIDE SEQUENCE</scope>
    <source>
        <strain evidence="11">NBRC 100468</strain>
    </source>
</reference>
<name>A0A9W8DVC4_9FUNG</name>
<evidence type="ECO:0000256" key="5">
    <source>
        <dbReference type="ARBA" id="ARBA00022563"/>
    </source>
</evidence>
<evidence type="ECO:0000256" key="7">
    <source>
        <dbReference type="ARBA" id="ARBA00022898"/>
    </source>
</evidence>
<accession>A0A9W8DVC4</accession>
<evidence type="ECO:0000256" key="9">
    <source>
        <dbReference type="RuleBase" id="RU000585"/>
    </source>
</evidence>
<comment type="function">
    <text evidence="9">Interconversion of serine and glycine.</text>
</comment>
<dbReference type="Proteomes" id="UP001150538">
    <property type="component" value="Unassembled WGS sequence"/>
</dbReference>
<feature type="domain" description="Serine hydroxymethyltransferase-like" evidence="10">
    <location>
        <begin position="39"/>
        <end position="438"/>
    </location>
</feature>
<dbReference type="InterPro" id="IPR019798">
    <property type="entry name" value="Ser_HO-MeTrfase_PLP_BS"/>
</dbReference>
<dbReference type="PIRSF" id="PIRSF000412">
    <property type="entry name" value="SHMT"/>
    <property type="match status" value="1"/>
</dbReference>
<dbReference type="PROSITE" id="PS00096">
    <property type="entry name" value="SHMT"/>
    <property type="match status" value="1"/>
</dbReference>
<dbReference type="InterPro" id="IPR001085">
    <property type="entry name" value="Ser_HO-MeTrfase"/>
</dbReference>
<evidence type="ECO:0000313" key="11">
    <source>
        <dbReference type="EMBL" id="KAJ1920232.1"/>
    </source>
</evidence>
<dbReference type="InterPro" id="IPR015422">
    <property type="entry name" value="PyrdxlP-dep_Trfase_small"/>
</dbReference>
<dbReference type="GO" id="GO:0030170">
    <property type="term" value="F:pyridoxal phosphate binding"/>
    <property type="evidence" value="ECO:0007669"/>
    <property type="project" value="InterPro"/>
</dbReference>
<dbReference type="EMBL" id="JANBPU010000016">
    <property type="protein sequence ID" value="KAJ1920232.1"/>
    <property type="molecule type" value="Genomic_DNA"/>
</dbReference>
<protein>
    <recommendedName>
        <fullName evidence="9">Serine hydroxymethyltransferase</fullName>
        <ecNumber evidence="9">2.1.2.1</ecNumber>
    </recommendedName>
</protein>
<dbReference type="GO" id="GO:0019264">
    <property type="term" value="P:glycine biosynthetic process from serine"/>
    <property type="evidence" value="ECO:0007669"/>
    <property type="project" value="InterPro"/>
</dbReference>
<keyword evidence="5 9" id="KW-0554">One-carbon metabolism</keyword>
<dbReference type="OrthoDB" id="10265628at2759"/>
<comment type="caution">
    <text evidence="11">The sequence shown here is derived from an EMBL/GenBank/DDBJ whole genome shotgun (WGS) entry which is preliminary data.</text>
</comment>
<sequence length="502" mass="55237">MSLRFARHATKLAHNIPKRAFASSSIAKNAQDAVLNEPLEQADPEMFDIIEHEKQRQRDGIVLIPSENFTSRAVMNALGSVMQNKYSEGYPGARYYGGNEYIDMSERLCQKRALEAFHIDSEKWGVNVQPLSGAPANLYVYGALLKPHDRLMGLDLPHGGHLSHGYQLPNKKISMVSSYFETLPYRCNEETGLIDYDALAKSAILYRPKIIVAGASAYSRLIDYGRMREIADSVGAYLMVDMAHISGLVAAKVLPTPFEYADIVTTTTHKSLRGPRGAMIFFRKGVRGTDKKGKEILYDLEKPINQSVFPGHQGGPHNHTISALAVALKQAQSSEFKAYQQQVLDNSKAFAKAFTDKGYNLVTGGTDTHLLLVNLKASRGIDGARAERVLELAKIAINKNTVPGDVSAMVPGGLRLGTPAMTTRGFKEQDFVTTAEFIDRAVSITADIKKQVSSTKFADFKAHLGQDVDAFPALATLKKEVVDFSRQFPAVGFSPSEMKFKD</sequence>
<keyword evidence="7 8" id="KW-0663">Pyridoxal phosphate</keyword>
<dbReference type="PANTHER" id="PTHR11680:SF28">
    <property type="entry name" value="SERINE HYDROXYMETHYLTRANSFERASE, MITOCHONDRIAL"/>
    <property type="match status" value="1"/>
</dbReference>
<dbReference type="PANTHER" id="PTHR11680">
    <property type="entry name" value="SERINE HYDROXYMETHYLTRANSFERASE"/>
    <property type="match status" value="1"/>
</dbReference>
<dbReference type="InterPro" id="IPR015424">
    <property type="entry name" value="PyrdxlP-dep_Trfase"/>
</dbReference>
<comment type="catalytic activity">
    <reaction evidence="1 9">
        <text>(6R)-5,10-methylene-5,6,7,8-tetrahydrofolate + glycine + H2O = (6S)-5,6,7,8-tetrahydrofolate + L-serine</text>
        <dbReference type="Rhea" id="RHEA:15481"/>
        <dbReference type="ChEBI" id="CHEBI:15377"/>
        <dbReference type="ChEBI" id="CHEBI:15636"/>
        <dbReference type="ChEBI" id="CHEBI:33384"/>
        <dbReference type="ChEBI" id="CHEBI:57305"/>
        <dbReference type="ChEBI" id="CHEBI:57453"/>
        <dbReference type="EC" id="2.1.2.1"/>
    </reaction>
</comment>
<evidence type="ECO:0000259" key="10">
    <source>
        <dbReference type="Pfam" id="PF00464"/>
    </source>
</evidence>
<dbReference type="GO" id="GO:0005739">
    <property type="term" value="C:mitochondrion"/>
    <property type="evidence" value="ECO:0007669"/>
    <property type="project" value="TreeGrafter"/>
</dbReference>
<dbReference type="GO" id="GO:0035999">
    <property type="term" value="P:tetrahydrofolate interconversion"/>
    <property type="evidence" value="ECO:0007669"/>
    <property type="project" value="InterPro"/>
</dbReference>
<dbReference type="NCBIfam" id="NF000586">
    <property type="entry name" value="PRK00011.1"/>
    <property type="match status" value="1"/>
</dbReference>
<proteinExistence type="inferred from homology"/>
<keyword evidence="6 9" id="KW-0808">Transferase</keyword>
<evidence type="ECO:0000256" key="2">
    <source>
        <dbReference type="ARBA" id="ARBA00001933"/>
    </source>
</evidence>
<evidence type="ECO:0000313" key="12">
    <source>
        <dbReference type="Proteomes" id="UP001150538"/>
    </source>
</evidence>
<comment type="similarity">
    <text evidence="4 9">Belongs to the SHMT family.</text>
</comment>
<dbReference type="FunFam" id="3.40.640.10:FF:000097">
    <property type="entry name" value="Serine hydroxymethyltransferase"/>
    <property type="match status" value="1"/>
</dbReference>
<gene>
    <name evidence="11" type="primary">SHM2</name>
    <name evidence="11" type="ORF">H4219_001465</name>
</gene>
<dbReference type="HAMAP" id="MF_00051">
    <property type="entry name" value="SHMT"/>
    <property type="match status" value="1"/>
</dbReference>
<evidence type="ECO:0000256" key="1">
    <source>
        <dbReference type="ARBA" id="ARBA00001528"/>
    </source>
</evidence>
<keyword evidence="12" id="KW-1185">Reference proteome</keyword>
<evidence type="ECO:0000256" key="8">
    <source>
        <dbReference type="PIRSR" id="PIRSR000412-50"/>
    </source>
</evidence>
<dbReference type="InterPro" id="IPR015421">
    <property type="entry name" value="PyrdxlP-dep_Trfase_major"/>
</dbReference>
<dbReference type="InterPro" id="IPR049943">
    <property type="entry name" value="Ser_HO-MeTrfase-like"/>
</dbReference>
<comment type="cofactor">
    <cofactor evidence="2 8 9">
        <name>pyridoxal 5'-phosphate</name>
        <dbReference type="ChEBI" id="CHEBI:597326"/>
    </cofactor>
</comment>
<dbReference type="EC" id="2.1.2.1" evidence="9"/>
<dbReference type="InterPro" id="IPR039429">
    <property type="entry name" value="SHMT-like_dom"/>
</dbReference>
<evidence type="ECO:0000256" key="3">
    <source>
        <dbReference type="ARBA" id="ARBA00004777"/>
    </source>
</evidence>
<evidence type="ECO:0000256" key="6">
    <source>
        <dbReference type="ARBA" id="ARBA00022679"/>
    </source>
</evidence>
<dbReference type="Pfam" id="PF00464">
    <property type="entry name" value="SHMT"/>
    <property type="match status" value="1"/>
</dbReference>
<dbReference type="Gene3D" id="3.90.1150.10">
    <property type="entry name" value="Aspartate Aminotransferase, domain 1"/>
    <property type="match status" value="1"/>
</dbReference>
<dbReference type="AlphaFoldDB" id="A0A9W8DVC4"/>